<gene>
    <name evidence="2" type="ORF">OKIOD_LOCUS13450</name>
</gene>
<feature type="transmembrane region" description="Helical" evidence="1">
    <location>
        <begin position="58"/>
        <end position="80"/>
    </location>
</feature>
<accession>A0ABN7T3K7</accession>
<sequence>MSAEEKVKCMGCHCTGVLRQHNGNTILFPKRGKILYQFDAVGKYDLKPHGFETLRQRYTYLVLGFIFWQSIILATNFAGLEKLGPKYTFKTLSCGRNYKQCMMEFSYNECYPRSKF</sequence>
<keyword evidence="1" id="KW-0472">Membrane</keyword>
<organism evidence="2 3">
    <name type="scientific">Oikopleura dioica</name>
    <name type="common">Tunicate</name>
    <dbReference type="NCBI Taxonomy" id="34765"/>
    <lineage>
        <taxon>Eukaryota</taxon>
        <taxon>Metazoa</taxon>
        <taxon>Chordata</taxon>
        <taxon>Tunicata</taxon>
        <taxon>Appendicularia</taxon>
        <taxon>Copelata</taxon>
        <taxon>Oikopleuridae</taxon>
        <taxon>Oikopleura</taxon>
    </lineage>
</organism>
<keyword evidence="1" id="KW-0812">Transmembrane</keyword>
<dbReference type="Proteomes" id="UP001158576">
    <property type="component" value="Chromosome 2"/>
</dbReference>
<reference evidence="2 3" key="1">
    <citation type="submission" date="2021-04" db="EMBL/GenBank/DDBJ databases">
        <authorList>
            <person name="Bliznina A."/>
        </authorList>
    </citation>
    <scope>NUCLEOTIDE SEQUENCE [LARGE SCALE GENOMIC DNA]</scope>
</reference>
<keyword evidence="3" id="KW-1185">Reference proteome</keyword>
<name>A0ABN7T3K7_OIKDI</name>
<keyword evidence="1" id="KW-1133">Transmembrane helix</keyword>
<evidence type="ECO:0000313" key="3">
    <source>
        <dbReference type="Proteomes" id="UP001158576"/>
    </source>
</evidence>
<dbReference type="EMBL" id="OU015567">
    <property type="protein sequence ID" value="CAG5110270.1"/>
    <property type="molecule type" value="Genomic_DNA"/>
</dbReference>
<protein>
    <submittedName>
        <fullName evidence="2">Oidioi.mRNA.OKI2018_I69.chr2.g4685.t1.cds</fullName>
    </submittedName>
</protein>
<evidence type="ECO:0000313" key="2">
    <source>
        <dbReference type="EMBL" id="CAG5110270.1"/>
    </source>
</evidence>
<proteinExistence type="predicted"/>
<evidence type="ECO:0000256" key="1">
    <source>
        <dbReference type="SAM" id="Phobius"/>
    </source>
</evidence>